<dbReference type="GO" id="GO:0005886">
    <property type="term" value="C:plasma membrane"/>
    <property type="evidence" value="ECO:0007669"/>
    <property type="project" value="UniProtKB-SubCell"/>
</dbReference>
<dbReference type="InterPro" id="IPR050083">
    <property type="entry name" value="HtpX_protease"/>
</dbReference>
<keyword evidence="6" id="KW-0479">Metal-binding</keyword>
<keyword evidence="4" id="KW-0645">Protease</keyword>
<evidence type="ECO:0000256" key="11">
    <source>
        <dbReference type="ARBA" id="ARBA00023136"/>
    </source>
</evidence>
<evidence type="ECO:0000256" key="6">
    <source>
        <dbReference type="ARBA" id="ARBA00022723"/>
    </source>
</evidence>
<accession>A0A9X2N3M4</accession>
<organism evidence="14 15">
    <name type="scientific">Amycolatopsis iheyensis</name>
    <dbReference type="NCBI Taxonomy" id="2945988"/>
    <lineage>
        <taxon>Bacteria</taxon>
        <taxon>Bacillati</taxon>
        <taxon>Actinomycetota</taxon>
        <taxon>Actinomycetes</taxon>
        <taxon>Pseudonocardiales</taxon>
        <taxon>Pseudonocardiaceae</taxon>
        <taxon>Amycolatopsis</taxon>
    </lineage>
</organism>
<evidence type="ECO:0000259" key="13">
    <source>
        <dbReference type="Pfam" id="PF01435"/>
    </source>
</evidence>
<evidence type="ECO:0000256" key="8">
    <source>
        <dbReference type="ARBA" id="ARBA00022833"/>
    </source>
</evidence>
<reference evidence="14" key="1">
    <citation type="submission" date="2022-06" db="EMBL/GenBank/DDBJ databases">
        <title>Amycolatopsis iheyaensis sp. nov., a new species of the genus Amycolatopsis isolated from soil in Iheya island, Japan.</title>
        <authorList>
            <person name="Ngamcharungchit C."/>
            <person name="Kanto H."/>
            <person name="Take A."/>
            <person name="Intra B."/>
            <person name="Matsumoto A."/>
            <person name="Panbangred W."/>
            <person name="Inahashi Y."/>
        </authorList>
    </citation>
    <scope>NUCLEOTIDE SEQUENCE</scope>
    <source>
        <strain evidence="14">OK19-0408</strain>
    </source>
</reference>
<dbReference type="Gene3D" id="3.30.2010.10">
    <property type="entry name" value="Metalloproteases ('zincins'), catalytic domain"/>
    <property type="match status" value="1"/>
</dbReference>
<keyword evidence="5 12" id="KW-0812">Transmembrane</keyword>
<dbReference type="Pfam" id="PF01435">
    <property type="entry name" value="Peptidase_M48"/>
    <property type="match status" value="1"/>
</dbReference>
<evidence type="ECO:0000256" key="1">
    <source>
        <dbReference type="ARBA" id="ARBA00001947"/>
    </source>
</evidence>
<evidence type="ECO:0000256" key="4">
    <source>
        <dbReference type="ARBA" id="ARBA00022670"/>
    </source>
</evidence>
<evidence type="ECO:0000256" key="3">
    <source>
        <dbReference type="ARBA" id="ARBA00022475"/>
    </source>
</evidence>
<dbReference type="Proteomes" id="UP001144096">
    <property type="component" value="Unassembled WGS sequence"/>
</dbReference>
<feature type="domain" description="Peptidase M48" evidence="13">
    <location>
        <begin position="122"/>
        <end position="311"/>
    </location>
</feature>
<keyword evidence="3" id="KW-1003">Cell membrane</keyword>
<proteinExistence type="predicted"/>
<dbReference type="GO" id="GO:0004222">
    <property type="term" value="F:metalloendopeptidase activity"/>
    <property type="evidence" value="ECO:0007669"/>
    <property type="project" value="InterPro"/>
</dbReference>
<dbReference type="PANTHER" id="PTHR43221:SF1">
    <property type="entry name" value="PROTEASE HTPX"/>
    <property type="match status" value="1"/>
</dbReference>
<protein>
    <submittedName>
        <fullName evidence="14">M48 family metalloprotease</fullName>
        <ecNumber evidence="14">3.4.24.-</ecNumber>
    </submittedName>
</protein>
<dbReference type="EC" id="3.4.24.-" evidence="14"/>
<evidence type="ECO:0000313" key="14">
    <source>
        <dbReference type="EMBL" id="MCR6481334.1"/>
    </source>
</evidence>
<evidence type="ECO:0000256" key="10">
    <source>
        <dbReference type="ARBA" id="ARBA00023049"/>
    </source>
</evidence>
<evidence type="ECO:0000256" key="9">
    <source>
        <dbReference type="ARBA" id="ARBA00022989"/>
    </source>
</evidence>
<evidence type="ECO:0000256" key="7">
    <source>
        <dbReference type="ARBA" id="ARBA00022801"/>
    </source>
</evidence>
<gene>
    <name evidence="14" type="ORF">M8542_00735</name>
</gene>
<evidence type="ECO:0000313" key="15">
    <source>
        <dbReference type="Proteomes" id="UP001144096"/>
    </source>
</evidence>
<dbReference type="GO" id="GO:0006508">
    <property type="term" value="P:proteolysis"/>
    <property type="evidence" value="ECO:0007669"/>
    <property type="project" value="UniProtKB-KW"/>
</dbReference>
<keyword evidence="15" id="KW-1185">Reference proteome</keyword>
<comment type="cofactor">
    <cofactor evidence="1">
        <name>Zn(2+)</name>
        <dbReference type="ChEBI" id="CHEBI:29105"/>
    </cofactor>
</comment>
<dbReference type="AlphaFoldDB" id="A0A9X2N3M4"/>
<evidence type="ECO:0000256" key="5">
    <source>
        <dbReference type="ARBA" id="ARBA00022692"/>
    </source>
</evidence>
<feature type="transmembrane region" description="Helical" evidence="12">
    <location>
        <begin position="40"/>
        <end position="58"/>
    </location>
</feature>
<dbReference type="CDD" id="cd07328">
    <property type="entry name" value="M48_Ste24p_like"/>
    <property type="match status" value="1"/>
</dbReference>
<keyword evidence="9 12" id="KW-1133">Transmembrane helix</keyword>
<comment type="subcellular location">
    <subcellularLocation>
        <location evidence="2">Cell membrane</location>
        <topology evidence="2">Multi-pass membrane protein</topology>
    </subcellularLocation>
</comment>
<evidence type="ECO:0000256" key="12">
    <source>
        <dbReference type="SAM" id="Phobius"/>
    </source>
</evidence>
<dbReference type="InterPro" id="IPR001915">
    <property type="entry name" value="Peptidase_M48"/>
</dbReference>
<comment type="caution">
    <text evidence="14">The sequence shown here is derived from an EMBL/GenBank/DDBJ whole genome shotgun (WGS) entry which is preliminary data.</text>
</comment>
<dbReference type="RefSeq" id="WP_257917990.1">
    <property type="nucleotide sequence ID" value="NZ_JAMXQV010000001.1"/>
</dbReference>
<evidence type="ECO:0000256" key="2">
    <source>
        <dbReference type="ARBA" id="ARBA00004651"/>
    </source>
</evidence>
<dbReference type="EMBL" id="JAMXQV010000001">
    <property type="protein sequence ID" value="MCR6481334.1"/>
    <property type="molecule type" value="Genomic_DNA"/>
</dbReference>
<keyword evidence="10 14" id="KW-0482">Metalloprotease</keyword>
<name>A0A9X2N3M4_9PSEU</name>
<sequence length="492" mass="52359">MKTSWRALVAVVLLAGFPVLVLLVVGGLAAAEYWAFQHSGLLAIKLGIVAVPVSFALLKALFAIERTRGDDLPGVPVTPADQPGLWALVREIADAVGTRPPDAISLLNDVNAGVRERTGWLGLRVRRREMFIGAQLLAGLRHDQLRALLGHELAHYTNRDTRLAGLTYRGRRSIEKALTGLDGDGWFEGLVRKLFVLYAKLYFAVSASVCRRQELAADAAAARLAGTAAATSALREVDALDVAWKYYADHYLVVGWHAGYLPDRPAGGFRAMLADAGRAEQIDRLRRELPAEETSRYDTHPATSERVAALAAGPAVPGPAGGDRPASEVLRDAEATLDTALFADLDAEAAAKRRTDWDSLVDIGFRHAATKAKTVFLNGRTLDDALALIDAGQASEFADPGVQPPASAGPRARREFFVASVRSNLATVVAAALAEAGVAHWKLSWSGPAELVVDEPHGTELDPALDAAAAADPDTAPLRALLTAAGVLPVRT</sequence>
<dbReference type="PANTHER" id="PTHR43221">
    <property type="entry name" value="PROTEASE HTPX"/>
    <property type="match status" value="1"/>
</dbReference>
<keyword evidence="8" id="KW-0862">Zinc</keyword>
<keyword evidence="7 14" id="KW-0378">Hydrolase</keyword>
<keyword evidence="11 12" id="KW-0472">Membrane</keyword>
<dbReference type="GO" id="GO:0046872">
    <property type="term" value="F:metal ion binding"/>
    <property type="evidence" value="ECO:0007669"/>
    <property type="project" value="UniProtKB-KW"/>
</dbReference>